<proteinExistence type="predicted"/>
<gene>
    <name evidence="1" type="ORF">GAH_00234</name>
</gene>
<protein>
    <submittedName>
        <fullName evidence="1">Uncharacterized protein</fullName>
    </submittedName>
</protein>
<dbReference type="AlphaFoldDB" id="A0A0F7IHK5"/>
<dbReference type="KEGG" id="gah:GAH_00234"/>
<accession>A0A0F7IHK5</accession>
<sequence length="60" mass="6766">MQVWSNIPDEWGPKVKKAAEIMGVKGNVSRYIWLLVWQNLRELGLLGVKNGEGETVLQEG</sequence>
<dbReference type="Proteomes" id="UP000034723">
    <property type="component" value="Chromosome"/>
</dbReference>
<name>A0A0F7IHK5_9EURY</name>
<reference evidence="1 2" key="1">
    <citation type="submission" date="2015-04" db="EMBL/GenBank/DDBJ databases">
        <title>The complete genome sequence of the hyperthermophilic, obligate iron-reducing archaeon Geoglobus ahangari strain 234T.</title>
        <authorList>
            <person name="Manzella M.P."/>
            <person name="Holmes D.E."/>
            <person name="Rocheleau J.M."/>
            <person name="Chung A."/>
            <person name="Reguera G."/>
            <person name="Kashefi K."/>
        </authorList>
    </citation>
    <scope>NUCLEOTIDE SEQUENCE [LARGE SCALE GENOMIC DNA]</scope>
    <source>
        <strain evidence="1 2">234</strain>
    </source>
</reference>
<dbReference type="GeneID" id="24802820"/>
<evidence type="ECO:0000313" key="2">
    <source>
        <dbReference type="Proteomes" id="UP000034723"/>
    </source>
</evidence>
<dbReference type="HOGENOM" id="CLU_2949122_0_0_2"/>
<dbReference type="EMBL" id="CP011267">
    <property type="protein sequence ID" value="AKG92410.1"/>
    <property type="molecule type" value="Genomic_DNA"/>
</dbReference>
<dbReference type="InParanoid" id="A0A0F7IHK5"/>
<dbReference type="STRING" id="113653.GAH_00234"/>
<organism evidence="1 2">
    <name type="scientific">Geoglobus ahangari</name>
    <dbReference type="NCBI Taxonomy" id="113653"/>
    <lineage>
        <taxon>Archaea</taxon>
        <taxon>Methanobacteriati</taxon>
        <taxon>Methanobacteriota</taxon>
        <taxon>Archaeoglobi</taxon>
        <taxon>Archaeoglobales</taxon>
        <taxon>Archaeoglobaceae</taxon>
        <taxon>Geoglobus</taxon>
    </lineage>
</organism>
<dbReference type="RefSeq" id="WP_048094316.1">
    <property type="nucleotide sequence ID" value="NZ_CP011267.1"/>
</dbReference>
<evidence type="ECO:0000313" key="1">
    <source>
        <dbReference type="EMBL" id="AKG92410.1"/>
    </source>
</evidence>
<keyword evidence="2" id="KW-1185">Reference proteome</keyword>